<dbReference type="PANTHER" id="PTHR12110">
    <property type="entry name" value="HYDROXYPYRUVATE ISOMERASE"/>
    <property type="match status" value="1"/>
</dbReference>
<feature type="domain" description="Xylose isomerase-like TIM barrel" evidence="2">
    <location>
        <begin position="74"/>
        <end position="217"/>
    </location>
</feature>
<dbReference type="Proteomes" id="UP000274909">
    <property type="component" value="Unassembled WGS sequence"/>
</dbReference>
<dbReference type="PANTHER" id="PTHR12110:SF41">
    <property type="entry name" value="INOSOSE DEHYDRATASE"/>
    <property type="match status" value="1"/>
</dbReference>
<dbReference type="EMBL" id="RZGZ01000002">
    <property type="protein sequence ID" value="RUR01479.1"/>
    <property type="molecule type" value="Genomic_DNA"/>
</dbReference>
<dbReference type="InterPro" id="IPR013022">
    <property type="entry name" value="Xyl_isomerase-like_TIM-brl"/>
</dbReference>
<name>A0A3S0X7Y9_9MICO</name>
<accession>A0A3S0X7Y9</accession>
<comment type="caution">
    <text evidence="3">The sequence shown here is derived from an EMBL/GenBank/DDBJ whole genome shotgun (WGS) entry which is preliminary data.</text>
</comment>
<dbReference type="Pfam" id="PF01261">
    <property type="entry name" value="AP_endonuc_2"/>
    <property type="match status" value="1"/>
</dbReference>
<keyword evidence="1" id="KW-0119">Carbohydrate metabolism</keyword>
<dbReference type="AlphaFoldDB" id="A0A3S0X7Y9"/>
<dbReference type="InterPro" id="IPR050312">
    <property type="entry name" value="IolE/XylAMocC-like"/>
</dbReference>
<sequence>MTSPQLSVQLYTVREQAAEDLGATLQRISDIGYELIEPYGFVNFGPALGEALRASGLRAPTTHQGFIGQGEAELDEVFSKAAALGIETVIDPHVPTERWQNAEDVRATAEALNVAAAVASRHGVRVGYHNHAHEIDSKIEGETALEFFAGLLDDGVVLEVDTYWVVVGGEDPVALLGRLGDRVVAIHVKDGSGTSDVTEQVAVGSGTLPVADIVAAVPNALHVVELDDSKGDRFEAIAESYAFLTALAASNGDDK</sequence>
<protein>
    <submittedName>
        <fullName evidence="3">Sugar phosphate isomerase/epimerase</fullName>
    </submittedName>
</protein>
<dbReference type="RefSeq" id="WP_127049052.1">
    <property type="nucleotide sequence ID" value="NZ_RZGZ01000002.1"/>
</dbReference>
<keyword evidence="4" id="KW-1185">Reference proteome</keyword>
<evidence type="ECO:0000256" key="1">
    <source>
        <dbReference type="ARBA" id="ARBA00023277"/>
    </source>
</evidence>
<dbReference type="Gene3D" id="3.20.20.150">
    <property type="entry name" value="Divalent-metal-dependent TIM barrel enzymes"/>
    <property type="match status" value="1"/>
</dbReference>
<organism evidence="3 4">
    <name type="scientific">Labedella endophytica</name>
    <dbReference type="NCBI Taxonomy" id="1523160"/>
    <lineage>
        <taxon>Bacteria</taxon>
        <taxon>Bacillati</taxon>
        <taxon>Actinomycetota</taxon>
        <taxon>Actinomycetes</taxon>
        <taxon>Micrococcales</taxon>
        <taxon>Microbacteriaceae</taxon>
        <taxon>Labedella</taxon>
    </lineage>
</organism>
<dbReference type="GO" id="GO:0016853">
    <property type="term" value="F:isomerase activity"/>
    <property type="evidence" value="ECO:0007669"/>
    <property type="project" value="UniProtKB-KW"/>
</dbReference>
<gene>
    <name evidence="3" type="ORF">ELQ94_08275</name>
</gene>
<evidence type="ECO:0000313" key="3">
    <source>
        <dbReference type="EMBL" id="RUR01479.1"/>
    </source>
</evidence>
<dbReference type="SUPFAM" id="SSF51658">
    <property type="entry name" value="Xylose isomerase-like"/>
    <property type="match status" value="1"/>
</dbReference>
<proteinExistence type="predicted"/>
<evidence type="ECO:0000313" key="4">
    <source>
        <dbReference type="Proteomes" id="UP000274909"/>
    </source>
</evidence>
<keyword evidence="3" id="KW-0413">Isomerase</keyword>
<reference evidence="3 4" key="1">
    <citation type="submission" date="2018-12" db="EMBL/GenBank/DDBJ databases">
        <authorList>
            <person name="Li F."/>
        </authorList>
    </citation>
    <scope>NUCLEOTIDE SEQUENCE [LARGE SCALE GENOMIC DNA]</scope>
    <source>
        <strain evidence="3 4">EGI 6500705</strain>
    </source>
</reference>
<dbReference type="OrthoDB" id="5182842at2"/>
<evidence type="ECO:0000259" key="2">
    <source>
        <dbReference type="Pfam" id="PF01261"/>
    </source>
</evidence>
<dbReference type="InterPro" id="IPR036237">
    <property type="entry name" value="Xyl_isomerase-like_sf"/>
</dbReference>